<dbReference type="GO" id="GO:0044718">
    <property type="term" value="P:siderophore transmembrane transport"/>
    <property type="evidence" value="ECO:0007669"/>
    <property type="project" value="TreeGrafter"/>
</dbReference>
<dbReference type="EMBL" id="SNRY01000015">
    <property type="protein sequence ID" value="KAA6351360.1"/>
    <property type="molecule type" value="Genomic_DNA"/>
</dbReference>
<feature type="domain" description="TonB-dependent receptor plug" evidence="2">
    <location>
        <begin position="725"/>
        <end position="826"/>
    </location>
</feature>
<dbReference type="GO" id="GO:0015344">
    <property type="term" value="F:siderophore uptake transmembrane transporter activity"/>
    <property type="evidence" value="ECO:0007669"/>
    <property type="project" value="TreeGrafter"/>
</dbReference>
<keyword evidence="1" id="KW-0732">Signal</keyword>
<comment type="caution">
    <text evidence="3">The sequence shown here is derived from an EMBL/GenBank/DDBJ whole genome shotgun (WGS) entry which is preliminary data.</text>
</comment>
<reference evidence="3" key="1">
    <citation type="submission" date="2019-03" db="EMBL/GenBank/DDBJ databases">
        <title>Single cell metagenomics reveals metabolic interactions within the superorganism composed of flagellate Streblomastix strix and complex community of Bacteroidetes bacteria on its surface.</title>
        <authorList>
            <person name="Treitli S.C."/>
            <person name="Kolisko M."/>
            <person name="Husnik F."/>
            <person name="Keeling P."/>
            <person name="Hampl V."/>
        </authorList>
    </citation>
    <scope>NUCLEOTIDE SEQUENCE</scope>
    <source>
        <strain evidence="3">STM</strain>
    </source>
</reference>
<evidence type="ECO:0000259" key="2">
    <source>
        <dbReference type="Pfam" id="PF07715"/>
    </source>
</evidence>
<evidence type="ECO:0000313" key="3">
    <source>
        <dbReference type="EMBL" id="KAA6351360.1"/>
    </source>
</evidence>
<dbReference type="InterPro" id="IPR039426">
    <property type="entry name" value="TonB-dep_rcpt-like"/>
</dbReference>
<dbReference type="PANTHER" id="PTHR30069:SF29">
    <property type="entry name" value="HEMOGLOBIN AND HEMOGLOBIN-HAPTOGLOBIN-BINDING PROTEIN 1-RELATED"/>
    <property type="match status" value="1"/>
</dbReference>
<accession>A0A5J4T1L9</accession>
<dbReference type="AlphaFoldDB" id="A0A5J4T1L9"/>
<evidence type="ECO:0000256" key="1">
    <source>
        <dbReference type="ARBA" id="ARBA00022729"/>
    </source>
</evidence>
<dbReference type="Gene3D" id="2.170.130.10">
    <property type="entry name" value="TonB-dependent receptor, plug domain"/>
    <property type="match status" value="1"/>
</dbReference>
<protein>
    <recommendedName>
        <fullName evidence="2">TonB-dependent receptor plug domain-containing protein</fullName>
    </recommendedName>
</protein>
<dbReference type="PROSITE" id="PS52016">
    <property type="entry name" value="TONB_DEPENDENT_REC_3"/>
    <property type="match status" value="1"/>
</dbReference>
<dbReference type="GO" id="GO:0009279">
    <property type="term" value="C:cell outer membrane"/>
    <property type="evidence" value="ECO:0007669"/>
    <property type="project" value="TreeGrafter"/>
</dbReference>
<proteinExistence type="predicted"/>
<dbReference type="Gene3D" id="2.60.40.1930">
    <property type="match status" value="1"/>
</dbReference>
<sequence>MQWMTKIETGFVIAGRTSLARNDKKRMINVLYTVLYQKIMKQKYYFLVFSLIFPVVVHCRNNPENLMDSIRNHFIQQVQLFPQEKIYIQTDKSEYISGETLWFKVYLTDAVVHLPSEQSRFVYVELINPLDVVEKREKVKIAPGQSCGQIKIPTTFPEGNYTLRAYSGTMFGMSENYFFHKNTYIHSLLSTHVTDTVAFAFEKDKVTASIRLEKNNKGIHTKQLKVRINEDTQKTLQTNNEGNVNFSFKLSGNSKKRVMYIEWEELDYFFSKYIFIPYPEETYTLSFFPEGGNLLEETSCKIAFKAIKSNGLAENITGYILDNDSNVVVSSFQSFHKGMGNFTLISEPGKTYYAVVKNGKNIERRFQLPNAVKGAYSLSAQGNEDKVRLFVKHSADMQPDDSLFLIVHSRGIVEYAALWNPSLPYISLKTDNFPSGILQVLLLDKYWNPLSERLLFCLNPNDFANLSFKVNKEKFNPRESVVLDLNLCDNEGNPLVGNFSLSVTNDNEVTVDTTSNILSSLLLTSDLKGYIEEPAFYFQTDNPFRNKALDNLMLTQGWRRYNLPEIMKGNWETSPGFIELGQEISGSVKGLILKKGIANSRVSLLSLDNGYTNEVTTDDKGNFTINGLDFPNNTDFVVQVLSKKGNDRLELSIKEDEFPSVEPVFFSISTMEQISSPKILMQENIYWTGEEFINGTRIIHLREVEVKAKRKENSTDAYFRMADNSFDQKKIEEIGATCIHELLRRIPGVVIQDEKVIIRGTTSIYGKPYAAIAIDGVIVESFDAENDFDKNTDFDLDQINMMDIERVDVYKTGNSIIWGARGGKGVVSFTTKKGNFDPSKIDKTRFNTKRIKPLGYIVPDEFYSPRYETETQKANFTPDLRSTLFWKPNTNTDEDGKASLDFYTSDNISSYSVVVEGITNKGLIIHKVGQVNSYGN</sequence>
<gene>
    <name evidence="3" type="ORF">EZS27_001323</name>
</gene>
<dbReference type="InterPro" id="IPR037066">
    <property type="entry name" value="Plug_dom_sf"/>
</dbReference>
<name>A0A5J4T1L9_9ZZZZ</name>
<dbReference type="InterPro" id="IPR012910">
    <property type="entry name" value="Plug_dom"/>
</dbReference>
<dbReference type="Pfam" id="PF07715">
    <property type="entry name" value="Plug"/>
    <property type="match status" value="1"/>
</dbReference>
<organism evidence="3">
    <name type="scientific">termite gut metagenome</name>
    <dbReference type="NCBI Taxonomy" id="433724"/>
    <lineage>
        <taxon>unclassified sequences</taxon>
        <taxon>metagenomes</taxon>
        <taxon>organismal metagenomes</taxon>
    </lineage>
</organism>
<dbReference type="SUPFAM" id="SSF56935">
    <property type="entry name" value="Porins"/>
    <property type="match status" value="1"/>
</dbReference>
<dbReference type="PANTHER" id="PTHR30069">
    <property type="entry name" value="TONB-DEPENDENT OUTER MEMBRANE RECEPTOR"/>
    <property type="match status" value="1"/>
</dbReference>